<evidence type="ECO:0000313" key="2">
    <source>
        <dbReference type="Proteomes" id="UP000188268"/>
    </source>
</evidence>
<sequence length="73" mass="8506">MAQLFEQFMSMQQQMQQAQFEFLKSALAEQPTKKLRKFGTDEIQPIVEIVNSYNQVDEDLQPEEPCPTITPNQ</sequence>
<reference evidence="1 2" key="1">
    <citation type="submission" date="2013-09" db="EMBL/GenBank/DDBJ databases">
        <title>Corchorus capsularis genome sequencing.</title>
        <authorList>
            <person name="Alam M."/>
            <person name="Haque M.S."/>
            <person name="Islam M.S."/>
            <person name="Emdad E.M."/>
            <person name="Islam M.M."/>
            <person name="Ahmed B."/>
            <person name="Halim A."/>
            <person name="Hossen Q.M.M."/>
            <person name="Hossain M.Z."/>
            <person name="Ahmed R."/>
            <person name="Khan M.M."/>
            <person name="Islam R."/>
            <person name="Rashid M.M."/>
            <person name="Khan S.A."/>
            <person name="Rahman M.S."/>
            <person name="Alam M."/>
        </authorList>
    </citation>
    <scope>NUCLEOTIDE SEQUENCE [LARGE SCALE GENOMIC DNA]</scope>
    <source>
        <strain evidence="2">cv. CVL-1</strain>
        <tissue evidence="1">Whole seedling</tissue>
    </source>
</reference>
<organism evidence="1 2">
    <name type="scientific">Corchorus capsularis</name>
    <name type="common">Jute</name>
    <dbReference type="NCBI Taxonomy" id="210143"/>
    <lineage>
        <taxon>Eukaryota</taxon>
        <taxon>Viridiplantae</taxon>
        <taxon>Streptophyta</taxon>
        <taxon>Embryophyta</taxon>
        <taxon>Tracheophyta</taxon>
        <taxon>Spermatophyta</taxon>
        <taxon>Magnoliopsida</taxon>
        <taxon>eudicotyledons</taxon>
        <taxon>Gunneridae</taxon>
        <taxon>Pentapetalae</taxon>
        <taxon>rosids</taxon>
        <taxon>malvids</taxon>
        <taxon>Malvales</taxon>
        <taxon>Malvaceae</taxon>
        <taxon>Grewioideae</taxon>
        <taxon>Apeibeae</taxon>
        <taxon>Corchorus</taxon>
    </lineage>
</organism>
<gene>
    <name evidence="1" type="ORF">CCACVL1_03152</name>
</gene>
<keyword evidence="2" id="KW-1185">Reference proteome</keyword>
<name>A0A1R3K234_COCAP</name>
<dbReference type="AlphaFoldDB" id="A0A1R3K234"/>
<proteinExistence type="predicted"/>
<protein>
    <submittedName>
        <fullName evidence="1">Uncharacterized protein</fullName>
    </submittedName>
</protein>
<evidence type="ECO:0000313" key="1">
    <source>
        <dbReference type="EMBL" id="OMP01133.1"/>
    </source>
</evidence>
<dbReference type="Proteomes" id="UP000188268">
    <property type="component" value="Unassembled WGS sequence"/>
</dbReference>
<accession>A0A1R3K234</accession>
<dbReference type="Gramene" id="OMP01133">
    <property type="protein sequence ID" value="OMP01133"/>
    <property type="gene ID" value="CCACVL1_03152"/>
</dbReference>
<comment type="caution">
    <text evidence="1">The sequence shown here is derived from an EMBL/GenBank/DDBJ whole genome shotgun (WGS) entry which is preliminary data.</text>
</comment>
<dbReference type="EMBL" id="AWWV01006503">
    <property type="protein sequence ID" value="OMP01133.1"/>
    <property type="molecule type" value="Genomic_DNA"/>
</dbReference>